<gene>
    <name evidence="2" type="ORF">HNR53_004603</name>
</gene>
<proteinExistence type="predicted"/>
<evidence type="ECO:0000259" key="1">
    <source>
        <dbReference type="Pfam" id="PF18623"/>
    </source>
</evidence>
<protein>
    <recommendedName>
        <fullName evidence="1">TnsE C-terminal domain-containing protein</fullName>
    </recommendedName>
</protein>
<sequence>MKLRPWTFDKDKEVVLTWIGNAKITDGQWRIRAGFQYDNQIETLEFPIAALLLLKVGAFYKDGQIMESNTTGIIYDAKIPKLDQCKVISALDACKEVGYFLFANPEFMSQSVFKFVVEDKTYDLPQFEFIRAVFGVNTVITNAMMRPNGLEMLVKATRLNNPKAYLELEDDIPNNIIKDENFIRYFAWLYFSPSIKASFESVYTLLTLKQGKKEYLNLEVQLPEIFNTQIRFRGIQKGNKFLILQWLGSDMEGTTFTDIKVKHKAFKKRIAAPGKRKYRKSFKEDTTENLLNDDSTKRSKQDANQQVQDIPSTQLQFNNLAQVHKIYGDTQEVSKGDIYILNHGKGGGIQKQQQIVGLDESIYGGTIQPIDFKTLEVTKDIGWQGLEKFIKMIQLLAQDANKYQVAMNFVYLPLGRKFSFINDNLRRCACLVKVINYLTNKTQYVIEIATPDGKSLSTLIIYQSNVDEKFLRDLLQKLMLQSGSWNKKILSSLDCEKLKHTSNTLVDWKDKLIMKLK</sequence>
<name>A0A7X0HVY6_9BACI</name>
<accession>A0A7X0HVY6</accession>
<dbReference type="EMBL" id="JACHGK010000032">
    <property type="protein sequence ID" value="MBB6447892.1"/>
    <property type="molecule type" value="Genomic_DNA"/>
</dbReference>
<dbReference type="AlphaFoldDB" id="A0A7X0HVY6"/>
<evidence type="ECO:0000313" key="3">
    <source>
        <dbReference type="Proteomes" id="UP000531594"/>
    </source>
</evidence>
<dbReference type="Pfam" id="PF18623">
    <property type="entry name" value="TnsE_C"/>
    <property type="match status" value="1"/>
</dbReference>
<dbReference type="RefSeq" id="WP_184530263.1">
    <property type="nucleotide sequence ID" value="NZ_JACHGK010000032.1"/>
</dbReference>
<evidence type="ECO:0000313" key="2">
    <source>
        <dbReference type="EMBL" id="MBB6447892.1"/>
    </source>
</evidence>
<organism evidence="2 3">
    <name type="scientific">Bacillus benzoevorans</name>
    <dbReference type="NCBI Taxonomy" id="1456"/>
    <lineage>
        <taxon>Bacteria</taxon>
        <taxon>Bacillati</taxon>
        <taxon>Bacillota</taxon>
        <taxon>Bacilli</taxon>
        <taxon>Bacillales</taxon>
        <taxon>Bacillaceae</taxon>
        <taxon>Bacillus</taxon>
    </lineage>
</organism>
<reference evidence="2 3" key="1">
    <citation type="submission" date="2020-08" db="EMBL/GenBank/DDBJ databases">
        <title>Genomic Encyclopedia of Type Strains, Phase IV (KMG-IV): sequencing the most valuable type-strain genomes for metagenomic binning, comparative biology and taxonomic classification.</title>
        <authorList>
            <person name="Goeker M."/>
        </authorList>
    </citation>
    <scope>NUCLEOTIDE SEQUENCE [LARGE SCALE GENOMIC DNA]</scope>
    <source>
        <strain evidence="2 3">DSM 5391</strain>
    </source>
</reference>
<feature type="domain" description="TnsE C-terminal" evidence="1">
    <location>
        <begin position="387"/>
        <end position="498"/>
    </location>
</feature>
<keyword evidence="3" id="KW-1185">Reference proteome</keyword>
<dbReference type="InterPro" id="IPR041419">
    <property type="entry name" value="TnsE_C"/>
</dbReference>
<dbReference type="Proteomes" id="UP000531594">
    <property type="component" value="Unassembled WGS sequence"/>
</dbReference>
<comment type="caution">
    <text evidence="2">The sequence shown here is derived from an EMBL/GenBank/DDBJ whole genome shotgun (WGS) entry which is preliminary data.</text>
</comment>